<evidence type="ECO:0000256" key="4">
    <source>
        <dbReference type="ARBA" id="ARBA00022840"/>
    </source>
</evidence>
<dbReference type="CDD" id="cd07995">
    <property type="entry name" value="TPK"/>
    <property type="match status" value="1"/>
</dbReference>
<evidence type="ECO:0000256" key="3">
    <source>
        <dbReference type="ARBA" id="ARBA00022777"/>
    </source>
</evidence>
<accession>A0A6N3DAI2</accession>
<dbReference type="InterPro" id="IPR006282">
    <property type="entry name" value="Thi_PPkinase"/>
</dbReference>
<evidence type="ECO:0000256" key="2">
    <source>
        <dbReference type="ARBA" id="ARBA00022741"/>
    </source>
</evidence>
<dbReference type="SUPFAM" id="SSF63999">
    <property type="entry name" value="Thiamin pyrophosphokinase, catalytic domain"/>
    <property type="match status" value="1"/>
</dbReference>
<name>A0A6N3DAI2_9BACT</name>
<dbReference type="NCBIfam" id="TIGR01378">
    <property type="entry name" value="thi_PPkinase"/>
    <property type="match status" value="1"/>
</dbReference>
<dbReference type="Gene3D" id="3.40.50.10240">
    <property type="entry name" value="Thiamin pyrophosphokinase, catalytic domain"/>
    <property type="match status" value="1"/>
</dbReference>
<keyword evidence="3 8" id="KW-0418">Kinase</keyword>
<keyword evidence="4" id="KW-0067">ATP-binding</keyword>
<dbReference type="RefSeq" id="WP_412443080.1">
    <property type="nucleotide sequence ID" value="NZ_CACRUT010000015.1"/>
</dbReference>
<dbReference type="GO" id="GO:0004788">
    <property type="term" value="F:thiamine diphosphokinase activity"/>
    <property type="evidence" value="ECO:0007669"/>
    <property type="project" value="UniProtKB-UniRule"/>
</dbReference>
<evidence type="ECO:0000256" key="5">
    <source>
        <dbReference type="NCBIfam" id="TIGR01378"/>
    </source>
</evidence>
<feature type="domain" description="Thiamin pyrophosphokinase catalytic" evidence="6">
    <location>
        <begin position="29"/>
        <end position="130"/>
    </location>
</feature>
<dbReference type="Pfam" id="PF21275">
    <property type="entry name" value="Thi_PPkinase_C"/>
    <property type="match status" value="1"/>
</dbReference>
<evidence type="ECO:0000259" key="7">
    <source>
        <dbReference type="Pfam" id="PF21275"/>
    </source>
</evidence>
<dbReference type="Pfam" id="PF04263">
    <property type="entry name" value="TPK_catalytic"/>
    <property type="match status" value="1"/>
</dbReference>
<dbReference type="PANTHER" id="PTHR41299">
    <property type="entry name" value="THIAMINE PYROPHOSPHOKINASE"/>
    <property type="match status" value="1"/>
</dbReference>
<evidence type="ECO:0000256" key="1">
    <source>
        <dbReference type="ARBA" id="ARBA00022679"/>
    </source>
</evidence>
<keyword evidence="2" id="KW-0547">Nucleotide-binding</keyword>
<dbReference type="InterPro" id="IPR049442">
    <property type="entry name" value="Thi_PPkinase-like_C"/>
</dbReference>
<dbReference type="EC" id="2.7.6.2" evidence="5"/>
<dbReference type="AlphaFoldDB" id="A0A6N3DAI2"/>
<gene>
    <name evidence="8" type="primary">thiN</name>
    <name evidence="8" type="ORF">PCLFYP37_02319</name>
</gene>
<dbReference type="GO" id="GO:0016301">
    <property type="term" value="F:kinase activity"/>
    <property type="evidence" value="ECO:0007669"/>
    <property type="project" value="UniProtKB-KW"/>
</dbReference>
<dbReference type="EMBL" id="CACRUT010000015">
    <property type="protein sequence ID" value="VYU25425.1"/>
    <property type="molecule type" value="Genomic_DNA"/>
</dbReference>
<sequence>MRRVDWDFVPEAVVVGNGEFPVSALPLRMLDTASFTVCCDGAADRYLASGRVPDRIVGDGDSLSVENQKRYAGIIRYNPDQETNDQTKAVNYLMEKGFRRIAIVGATGRREDHTLGNISLLMEYMRMGAEVRMYTDYGFFVPMKGDCRFFCRKGVQVSIFAFGTQGLRGEGLAYPLRDFTNWWQGTLNEATGEEFVIRGEGEYLVFINMPSVS</sequence>
<evidence type="ECO:0000313" key="8">
    <source>
        <dbReference type="EMBL" id="VYU25425.1"/>
    </source>
</evidence>
<reference evidence="8" key="1">
    <citation type="submission" date="2019-11" db="EMBL/GenBank/DDBJ databases">
        <authorList>
            <person name="Feng L."/>
        </authorList>
    </citation>
    <scope>NUCLEOTIDE SEQUENCE</scope>
    <source>
        <strain evidence="8">PclaraLFYP37</strain>
    </source>
</reference>
<protein>
    <recommendedName>
        <fullName evidence="5">Thiamine diphosphokinase</fullName>
        <ecNumber evidence="5">2.7.6.2</ecNumber>
    </recommendedName>
</protein>
<organism evidence="8">
    <name type="scientific">Paraprevotella clara</name>
    <dbReference type="NCBI Taxonomy" id="454154"/>
    <lineage>
        <taxon>Bacteria</taxon>
        <taxon>Pseudomonadati</taxon>
        <taxon>Bacteroidota</taxon>
        <taxon>Bacteroidia</taxon>
        <taxon>Bacteroidales</taxon>
        <taxon>Prevotellaceae</taxon>
        <taxon>Paraprevotella</taxon>
    </lineage>
</organism>
<dbReference type="PANTHER" id="PTHR41299:SF1">
    <property type="entry name" value="THIAMINE PYROPHOSPHOKINASE"/>
    <property type="match status" value="1"/>
</dbReference>
<keyword evidence="1 8" id="KW-0808">Transferase</keyword>
<proteinExistence type="predicted"/>
<evidence type="ECO:0000259" key="6">
    <source>
        <dbReference type="Pfam" id="PF04263"/>
    </source>
</evidence>
<dbReference type="InterPro" id="IPR053149">
    <property type="entry name" value="TPK"/>
</dbReference>
<dbReference type="GO" id="GO:0009229">
    <property type="term" value="P:thiamine diphosphate biosynthetic process"/>
    <property type="evidence" value="ECO:0007669"/>
    <property type="project" value="InterPro"/>
</dbReference>
<dbReference type="InterPro" id="IPR007371">
    <property type="entry name" value="TPK_catalytic"/>
</dbReference>
<feature type="domain" description="Thiamin pyrophosphokinase-like substrate-binding" evidence="7">
    <location>
        <begin position="138"/>
        <end position="206"/>
    </location>
</feature>
<dbReference type="InterPro" id="IPR036759">
    <property type="entry name" value="TPK_catalytic_sf"/>
</dbReference>
<dbReference type="GO" id="GO:0006772">
    <property type="term" value="P:thiamine metabolic process"/>
    <property type="evidence" value="ECO:0007669"/>
    <property type="project" value="UniProtKB-UniRule"/>
</dbReference>
<dbReference type="GO" id="GO:0005524">
    <property type="term" value="F:ATP binding"/>
    <property type="evidence" value="ECO:0007669"/>
    <property type="project" value="UniProtKB-KW"/>
</dbReference>